<accession>A0ABN7X3N7</accession>
<proteinExistence type="predicted"/>
<keyword evidence="3" id="KW-1185">Reference proteome</keyword>
<evidence type="ECO:0000256" key="1">
    <source>
        <dbReference type="SAM" id="Phobius"/>
    </source>
</evidence>
<feature type="transmembrane region" description="Helical" evidence="1">
    <location>
        <begin position="125"/>
        <end position="154"/>
    </location>
</feature>
<evidence type="ECO:0000313" key="3">
    <source>
        <dbReference type="Proteomes" id="UP000789901"/>
    </source>
</evidence>
<dbReference type="EMBL" id="CAJVQB010085688">
    <property type="protein sequence ID" value="CAG8846966.1"/>
    <property type="molecule type" value="Genomic_DNA"/>
</dbReference>
<comment type="caution">
    <text evidence="2">The sequence shown here is derived from an EMBL/GenBank/DDBJ whole genome shotgun (WGS) entry which is preliminary data.</text>
</comment>
<name>A0ABN7X3N7_GIGMA</name>
<reference evidence="2 3" key="1">
    <citation type="submission" date="2021-06" db="EMBL/GenBank/DDBJ databases">
        <authorList>
            <person name="Kallberg Y."/>
            <person name="Tangrot J."/>
            <person name="Rosling A."/>
        </authorList>
    </citation>
    <scope>NUCLEOTIDE SEQUENCE [LARGE SCALE GENOMIC DNA]</scope>
    <source>
        <strain evidence="2 3">120-4 pot B 10/14</strain>
    </source>
</reference>
<dbReference type="Proteomes" id="UP000789901">
    <property type="component" value="Unassembled WGS sequence"/>
</dbReference>
<feature type="non-terminal residue" evidence="2">
    <location>
        <position position="1"/>
    </location>
</feature>
<sequence length="173" mass="18938">ALRPASQKSDTILRSVITGGDEENKSNNSLTKLCKKIDTIIPANTDNGNIHISKSLKIDNKIQPSSEICPEVSDTEISRVEDLLQCNKDSTISPNETYSQISMDEAEAIPAVVESKTHYSAIGALGLPLIALLLLALLIIVTVWITFIGLCLLVNNHSKPDIKKKEQIVYTLR</sequence>
<keyword evidence="1" id="KW-0812">Transmembrane</keyword>
<keyword evidence="1" id="KW-0472">Membrane</keyword>
<gene>
    <name evidence="2" type="ORF">GMARGA_LOCUS38426</name>
</gene>
<protein>
    <submittedName>
        <fullName evidence="2">34203_t:CDS:1</fullName>
    </submittedName>
</protein>
<evidence type="ECO:0000313" key="2">
    <source>
        <dbReference type="EMBL" id="CAG8846966.1"/>
    </source>
</evidence>
<keyword evidence="1" id="KW-1133">Transmembrane helix</keyword>
<organism evidence="2 3">
    <name type="scientific">Gigaspora margarita</name>
    <dbReference type="NCBI Taxonomy" id="4874"/>
    <lineage>
        <taxon>Eukaryota</taxon>
        <taxon>Fungi</taxon>
        <taxon>Fungi incertae sedis</taxon>
        <taxon>Mucoromycota</taxon>
        <taxon>Glomeromycotina</taxon>
        <taxon>Glomeromycetes</taxon>
        <taxon>Diversisporales</taxon>
        <taxon>Gigasporaceae</taxon>
        <taxon>Gigaspora</taxon>
    </lineage>
</organism>